<keyword evidence="2" id="KW-1185">Reference proteome</keyword>
<proteinExistence type="predicted"/>
<gene>
    <name evidence="1" type="ORF">OV079_51140</name>
</gene>
<name>A0A9X3F0I8_9BACT</name>
<dbReference type="AlphaFoldDB" id="A0A9X3F0I8"/>
<organism evidence="1 2">
    <name type="scientific">Nannocystis pusilla</name>
    <dbReference type="NCBI Taxonomy" id="889268"/>
    <lineage>
        <taxon>Bacteria</taxon>
        <taxon>Pseudomonadati</taxon>
        <taxon>Myxococcota</taxon>
        <taxon>Polyangia</taxon>
        <taxon>Nannocystales</taxon>
        <taxon>Nannocystaceae</taxon>
        <taxon>Nannocystis</taxon>
    </lineage>
</organism>
<protein>
    <submittedName>
        <fullName evidence="1">Uncharacterized protein</fullName>
    </submittedName>
</protein>
<evidence type="ECO:0000313" key="1">
    <source>
        <dbReference type="EMBL" id="MCY1013747.1"/>
    </source>
</evidence>
<dbReference type="Proteomes" id="UP001150924">
    <property type="component" value="Unassembled WGS sequence"/>
</dbReference>
<reference evidence="1" key="1">
    <citation type="submission" date="2022-11" db="EMBL/GenBank/DDBJ databases">
        <title>Minimal conservation of predation-associated metabolite biosynthetic gene clusters underscores biosynthetic potential of Myxococcota including descriptions for ten novel species: Archangium lansinium sp. nov., Myxococcus landrumus sp. nov., Nannocystis bai.</title>
        <authorList>
            <person name="Ahearne A."/>
            <person name="Stevens C."/>
            <person name="Phillips K."/>
        </authorList>
    </citation>
    <scope>NUCLEOTIDE SEQUENCE</scope>
    <source>
        <strain evidence="1">Na p29</strain>
    </source>
</reference>
<evidence type="ECO:0000313" key="2">
    <source>
        <dbReference type="Proteomes" id="UP001150924"/>
    </source>
</evidence>
<accession>A0A9X3F0I8</accession>
<dbReference type="RefSeq" id="WP_267777860.1">
    <property type="nucleotide sequence ID" value="NZ_JAPNKE010000002.1"/>
</dbReference>
<sequence>MFGYGLARIGLDVMVERWNINGEYGSSRDGSEANVDFMASIGAGIQGVLGPGHRLILGAEPSFDVDVRAPLWTFKARVFLGWRF</sequence>
<comment type="caution">
    <text evidence="1">The sequence shown here is derived from an EMBL/GenBank/DDBJ whole genome shotgun (WGS) entry which is preliminary data.</text>
</comment>
<dbReference type="EMBL" id="JAPNKE010000002">
    <property type="protein sequence ID" value="MCY1013747.1"/>
    <property type="molecule type" value="Genomic_DNA"/>
</dbReference>